<feature type="binding site" evidence="5">
    <location>
        <begin position="15"/>
        <end position="20"/>
    </location>
    <ligand>
        <name>ATP</name>
        <dbReference type="ChEBI" id="CHEBI:30616"/>
    </ligand>
</feature>
<dbReference type="Proteomes" id="UP000676996">
    <property type="component" value="Unassembled WGS sequence"/>
</dbReference>
<keyword evidence="2 5" id="KW-0547">Nucleotide-binding</keyword>
<comment type="similarity">
    <text evidence="1 5">Belongs to the CoaE family.</text>
</comment>
<evidence type="ECO:0000256" key="4">
    <source>
        <dbReference type="ARBA" id="ARBA00022993"/>
    </source>
</evidence>
<dbReference type="PANTHER" id="PTHR10695:SF46">
    <property type="entry name" value="BIFUNCTIONAL COENZYME A SYNTHASE-RELATED"/>
    <property type="match status" value="1"/>
</dbReference>
<keyword evidence="8" id="KW-1185">Reference proteome</keyword>
<keyword evidence="5 7" id="KW-0808">Transferase</keyword>
<dbReference type="PANTHER" id="PTHR10695">
    <property type="entry name" value="DEPHOSPHO-COA KINASE-RELATED"/>
    <property type="match status" value="1"/>
</dbReference>
<dbReference type="HAMAP" id="MF_00376">
    <property type="entry name" value="Dephospho_CoA_kinase"/>
    <property type="match status" value="1"/>
</dbReference>
<dbReference type="InterPro" id="IPR001977">
    <property type="entry name" value="Depp_CoAkinase"/>
</dbReference>
<dbReference type="CDD" id="cd02022">
    <property type="entry name" value="DPCK"/>
    <property type="match status" value="1"/>
</dbReference>
<evidence type="ECO:0000313" key="8">
    <source>
        <dbReference type="Proteomes" id="UP000676996"/>
    </source>
</evidence>
<comment type="function">
    <text evidence="5">Catalyzes the phosphorylation of the 3'-hydroxyl group of dephosphocoenzyme A to form coenzyme A.</text>
</comment>
<gene>
    <name evidence="5 7" type="primary">coaE</name>
    <name evidence="7" type="ORF">J7S20_10720</name>
</gene>
<dbReference type="GO" id="GO:0015937">
    <property type="term" value="P:coenzyme A biosynthetic process"/>
    <property type="evidence" value="ECO:0007669"/>
    <property type="project" value="UniProtKB-UniRule"/>
</dbReference>
<reference evidence="7" key="1">
    <citation type="submission" date="2021-04" db="EMBL/GenBank/DDBJ databases">
        <title>Ouciella asimina sp. nov., isolated from the surface seawater in the hydrothermal field of Okinawa Trough.</title>
        <authorList>
            <person name="Shuang W."/>
        </authorList>
    </citation>
    <scope>NUCLEOTIDE SEQUENCE</scope>
    <source>
        <strain evidence="7">LXI357</strain>
    </source>
</reference>
<dbReference type="SUPFAM" id="SSF52540">
    <property type="entry name" value="P-loop containing nucleoside triphosphate hydrolases"/>
    <property type="match status" value="1"/>
</dbReference>
<dbReference type="Pfam" id="PF01121">
    <property type="entry name" value="CoaE"/>
    <property type="match status" value="1"/>
</dbReference>
<dbReference type="InterPro" id="IPR027417">
    <property type="entry name" value="P-loop_NTPase"/>
</dbReference>
<evidence type="ECO:0000256" key="5">
    <source>
        <dbReference type="HAMAP-Rule" id="MF_00376"/>
    </source>
</evidence>
<dbReference type="GO" id="GO:0005737">
    <property type="term" value="C:cytoplasm"/>
    <property type="evidence" value="ECO:0007669"/>
    <property type="project" value="UniProtKB-SubCell"/>
</dbReference>
<dbReference type="NCBIfam" id="TIGR00152">
    <property type="entry name" value="dephospho-CoA kinase"/>
    <property type="match status" value="1"/>
</dbReference>
<dbReference type="AlphaFoldDB" id="A0A8T4IEJ7"/>
<accession>A0A8T4IEJ7</accession>
<evidence type="ECO:0000256" key="2">
    <source>
        <dbReference type="ARBA" id="ARBA00022741"/>
    </source>
</evidence>
<name>A0A8T4IEJ7_9SPHN</name>
<comment type="subcellular location">
    <subcellularLocation>
        <location evidence="5">Cytoplasm</location>
    </subcellularLocation>
</comment>
<dbReference type="GO" id="GO:0005524">
    <property type="term" value="F:ATP binding"/>
    <property type="evidence" value="ECO:0007669"/>
    <property type="project" value="UniProtKB-UniRule"/>
</dbReference>
<comment type="catalytic activity">
    <reaction evidence="5">
        <text>3'-dephospho-CoA + ATP = ADP + CoA + H(+)</text>
        <dbReference type="Rhea" id="RHEA:18245"/>
        <dbReference type="ChEBI" id="CHEBI:15378"/>
        <dbReference type="ChEBI" id="CHEBI:30616"/>
        <dbReference type="ChEBI" id="CHEBI:57287"/>
        <dbReference type="ChEBI" id="CHEBI:57328"/>
        <dbReference type="ChEBI" id="CHEBI:456216"/>
        <dbReference type="EC" id="2.7.1.24"/>
    </reaction>
</comment>
<comment type="pathway">
    <text evidence="5">Cofactor biosynthesis; coenzyme A biosynthesis; CoA from (R)-pantothenate: step 5/5.</text>
</comment>
<dbReference type="PROSITE" id="PS51219">
    <property type="entry name" value="DPCK"/>
    <property type="match status" value="1"/>
</dbReference>
<keyword evidence="5 7" id="KW-0418">Kinase</keyword>
<dbReference type="EC" id="2.7.1.24" evidence="5 6"/>
<evidence type="ECO:0000256" key="6">
    <source>
        <dbReference type="NCBIfam" id="TIGR00152"/>
    </source>
</evidence>
<evidence type="ECO:0000256" key="3">
    <source>
        <dbReference type="ARBA" id="ARBA00022840"/>
    </source>
</evidence>
<comment type="caution">
    <text evidence="7">The sequence shown here is derived from an EMBL/GenBank/DDBJ whole genome shotgun (WGS) entry which is preliminary data.</text>
</comment>
<keyword evidence="4 5" id="KW-0173">Coenzyme A biosynthesis</keyword>
<evidence type="ECO:0000256" key="1">
    <source>
        <dbReference type="ARBA" id="ARBA00009018"/>
    </source>
</evidence>
<organism evidence="7 8">
    <name type="scientific">Stakelama marina</name>
    <dbReference type="NCBI Taxonomy" id="2826939"/>
    <lineage>
        <taxon>Bacteria</taxon>
        <taxon>Pseudomonadati</taxon>
        <taxon>Pseudomonadota</taxon>
        <taxon>Alphaproteobacteria</taxon>
        <taxon>Sphingomonadales</taxon>
        <taxon>Sphingomonadaceae</taxon>
        <taxon>Stakelama</taxon>
    </lineage>
</organism>
<keyword evidence="3 5" id="KW-0067">ATP-binding</keyword>
<sequence length="201" mass="21522">MNRHPLILGLTGSIGMGKSTVAAMFADAGVPVFDADAAVHRMQGPGGAALADIEAAFPGVTGESGVDRQALGAAVFEDPEAMKRLEAIIHPAVAEERARFLAEHRDTDIVLFDIPLLFETGGEANVDRIVVVSAPADVQERRVLARPGMTREKFAAIRARQLPDAEKCARADHVIDTGGEIEHARAEVRRLIACLRREVGE</sequence>
<evidence type="ECO:0000313" key="7">
    <source>
        <dbReference type="EMBL" id="MBR0552980.1"/>
    </source>
</evidence>
<dbReference type="GO" id="GO:0004140">
    <property type="term" value="F:dephospho-CoA kinase activity"/>
    <property type="evidence" value="ECO:0007669"/>
    <property type="project" value="UniProtKB-UniRule"/>
</dbReference>
<dbReference type="Gene3D" id="3.40.50.300">
    <property type="entry name" value="P-loop containing nucleotide triphosphate hydrolases"/>
    <property type="match status" value="1"/>
</dbReference>
<keyword evidence="5" id="KW-0963">Cytoplasm</keyword>
<dbReference type="EMBL" id="JAGRQC010000003">
    <property type="protein sequence ID" value="MBR0552980.1"/>
    <property type="molecule type" value="Genomic_DNA"/>
</dbReference>
<proteinExistence type="inferred from homology"/>
<protein>
    <recommendedName>
        <fullName evidence="5 6">Dephospho-CoA kinase</fullName>
        <ecNumber evidence="5 6">2.7.1.24</ecNumber>
    </recommendedName>
    <alternativeName>
        <fullName evidence="5">Dephosphocoenzyme A kinase</fullName>
    </alternativeName>
</protein>
<dbReference type="RefSeq" id="WP_284054235.1">
    <property type="nucleotide sequence ID" value="NZ_JAGRQC010000003.1"/>
</dbReference>